<dbReference type="InterPro" id="IPR056002">
    <property type="entry name" value="DUF7580"/>
</dbReference>
<gene>
    <name evidence="2" type="ORF">ZT1A5_G2880</name>
</gene>
<organism evidence="2 3">
    <name type="scientific">Zymoseptoria tritici ST99CH_1A5</name>
    <dbReference type="NCBI Taxonomy" id="1276529"/>
    <lineage>
        <taxon>Eukaryota</taxon>
        <taxon>Fungi</taxon>
        <taxon>Dikarya</taxon>
        <taxon>Ascomycota</taxon>
        <taxon>Pezizomycotina</taxon>
        <taxon>Dothideomycetes</taxon>
        <taxon>Dothideomycetidae</taxon>
        <taxon>Mycosphaerellales</taxon>
        <taxon>Mycosphaerellaceae</taxon>
        <taxon>Zymoseptoria</taxon>
    </lineage>
</organism>
<dbReference type="EMBL" id="LT882677">
    <property type="protein sequence ID" value="SMY21442.1"/>
    <property type="molecule type" value="Genomic_DNA"/>
</dbReference>
<evidence type="ECO:0000313" key="3">
    <source>
        <dbReference type="Proteomes" id="UP000215453"/>
    </source>
</evidence>
<protein>
    <recommendedName>
        <fullName evidence="1">DUF7580 domain-containing protein</fullName>
    </recommendedName>
</protein>
<sequence length="482" mass="53639">MSGIEVAGLVLVIIPIITSALGALDRAPDKYARFESWRISIPILIAQLKAQQTRLVVSLGLLFQLAGLPQPNLMDINQHDGFTFWNRPDIVDSLKAVYGDVYDAIESDLIHIRILMTDLCERLGLGHIIEASELGNSSRPQTRHPSLKSTLRSRWVYSQSGKEIQNLVLQLDSRQQSIRGTLDDTWALSAPGSTSMLFSTVHTIENDSAPELHSNPLARPLVSDICAEVEPRPQKCSSPVLEIHFSLGSDPGSLQTSQRPTVQAVLKDSISLYQLLEQPAPQSGYFAPRRLGEKDRRFLATRIALYALQLQGTPWTSGKWTGHAILFVSRESPELPRPFISKSFQRSAQATSLGADNQAQHVYSHRFFLALATLLMELYVGEAMDEDPSSAGTSHQRDSPDFTKLVALQILRERRQSDTSDAYQKAIQYCLASALNAQFTLDMDVDTAIEEIVYPLVREYEIFTGHPPSRNAVALEEGSKYR</sequence>
<proteinExistence type="predicted"/>
<evidence type="ECO:0000259" key="1">
    <source>
        <dbReference type="Pfam" id="PF24476"/>
    </source>
</evidence>
<dbReference type="Proteomes" id="UP000215453">
    <property type="component" value="Chromosome 2"/>
</dbReference>
<name>A0A1Y6LAF1_ZYMTR</name>
<evidence type="ECO:0000313" key="2">
    <source>
        <dbReference type="EMBL" id="SMY21442.1"/>
    </source>
</evidence>
<feature type="domain" description="DUF7580" evidence="1">
    <location>
        <begin position="219"/>
        <end position="454"/>
    </location>
</feature>
<dbReference type="Pfam" id="PF24476">
    <property type="entry name" value="DUF7580"/>
    <property type="match status" value="1"/>
</dbReference>
<dbReference type="AlphaFoldDB" id="A0A1Y6LAF1"/>
<dbReference type="PANTHER" id="PTHR35186">
    <property type="entry name" value="ANK_REP_REGION DOMAIN-CONTAINING PROTEIN"/>
    <property type="match status" value="1"/>
</dbReference>
<accession>A0A1Y6LAF1</accession>
<reference evidence="2 3" key="1">
    <citation type="submission" date="2016-10" db="EMBL/GenBank/DDBJ databases">
        <authorList>
            <person name="Varghese N."/>
        </authorList>
    </citation>
    <scope>NUCLEOTIDE SEQUENCE [LARGE SCALE GENOMIC DNA]</scope>
</reference>
<dbReference type="PANTHER" id="PTHR35186:SF4">
    <property type="entry name" value="PRION-INHIBITION AND PROPAGATION HELO DOMAIN-CONTAINING PROTEIN"/>
    <property type="match status" value="1"/>
</dbReference>